<dbReference type="PANTHER" id="PTHR11236">
    <property type="entry name" value="AMINOBENZOATE/ANTHRANILATE SYNTHASE"/>
    <property type="match status" value="1"/>
</dbReference>
<dbReference type="InterPro" id="IPR015890">
    <property type="entry name" value="Chorismate_C"/>
</dbReference>
<feature type="domain" description="Chorismate-utilising enzyme C-terminal" evidence="6">
    <location>
        <begin position="127"/>
        <end position="384"/>
    </location>
</feature>
<dbReference type="RefSeq" id="WP_208565416.1">
    <property type="nucleotide sequence ID" value="NZ_JAGFWR010000001.1"/>
</dbReference>
<evidence type="ECO:0000256" key="1">
    <source>
        <dbReference type="ARBA" id="ARBA00012266"/>
    </source>
</evidence>
<dbReference type="Proteomes" id="UP000671399">
    <property type="component" value="Unassembled WGS sequence"/>
</dbReference>
<dbReference type="InterPro" id="IPR029062">
    <property type="entry name" value="Class_I_gatase-like"/>
</dbReference>
<evidence type="ECO:0000256" key="3">
    <source>
        <dbReference type="ARBA" id="ARBA00023239"/>
    </source>
</evidence>
<dbReference type="InterPro" id="IPR006221">
    <property type="entry name" value="TrpG/PapA_dom"/>
</dbReference>
<keyword evidence="2" id="KW-0315">Glutamine amidotransferase</keyword>
<dbReference type="EC" id="4.1.3.27" evidence="1"/>
<evidence type="ECO:0000256" key="4">
    <source>
        <dbReference type="ARBA" id="ARBA00047683"/>
    </source>
</evidence>
<dbReference type="CDD" id="cd01743">
    <property type="entry name" value="GATase1_Anthranilate_Synthase"/>
    <property type="match status" value="1"/>
</dbReference>
<gene>
    <name evidence="7" type="ORF">JQN83_02830</name>
</gene>
<dbReference type="InterPro" id="IPR005801">
    <property type="entry name" value="ADC_synthase"/>
</dbReference>
<dbReference type="InterPro" id="IPR017926">
    <property type="entry name" value="GATASE"/>
</dbReference>
<dbReference type="Pfam" id="PF00425">
    <property type="entry name" value="Chorismate_bind"/>
    <property type="match status" value="1"/>
</dbReference>
<organism evidence="7 8">
    <name type="scientific">Micromonospora antibiotica</name>
    <dbReference type="NCBI Taxonomy" id="2807623"/>
    <lineage>
        <taxon>Bacteria</taxon>
        <taxon>Bacillati</taxon>
        <taxon>Actinomycetota</taxon>
        <taxon>Actinomycetes</taxon>
        <taxon>Micromonosporales</taxon>
        <taxon>Micromonosporaceae</taxon>
        <taxon>Micromonospora</taxon>
    </lineage>
</organism>
<evidence type="ECO:0000259" key="6">
    <source>
        <dbReference type="Pfam" id="PF00425"/>
    </source>
</evidence>
<reference evidence="7 8" key="1">
    <citation type="submission" date="2021-03" db="EMBL/GenBank/DDBJ databases">
        <authorList>
            <person name="Lee D.-H."/>
        </authorList>
    </citation>
    <scope>NUCLEOTIDE SEQUENCE [LARGE SCALE GENOMIC DNA]</scope>
    <source>
        <strain evidence="7 8">MMS20-R2-23</strain>
    </source>
</reference>
<evidence type="ECO:0000256" key="2">
    <source>
        <dbReference type="ARBA" id="ARBA00022962"/>
    </source>
</evidence>
<dbReference type="PRINTS" id="PR00097">
    <property type="entry name" value="ANTSNTHASEII"/>
</dbReference>
<dbReference type="EMBL" id="JAGFWR010000001">
    <property type="protein sequence ID" value="MBO4159744.1"/>
    <property type="molecule type" value="Genomic_DNA"/>
</dbReference>
<dbReference type="InterPro" id="IPR019999">
    <property type="entry name" value="Anth_synth_I-like"/>
</dbReference>
<dbReference type="SUPFAM" id="SSF52317">
    <property type="entry name" value="Class I glutamine amidotransferase-like"/>
    <property type="match status" value="1"/>
</dbReference>
<dbReference type="PRINTS" id="PR00096">
    <property type="entry name" value="GATASE"/>
</dbReference>
<feature type="domain" description="Glutamine amidotransferase" evidence="5">
    <location>
        <begin position="451"/>
        <end position="629"/>
    </location>
</feature>
<proteinExistence type="predicted"/>
<dbReference type="Pfam" id="PF00117">
    <property type="entry name" value="GATase"/>
    <property type="match status" value="1"/>
</dbReference>
<keyword evidence="8" id="KW-1185">Reference proteome</keyword>
<protein>
    <recommendedName>
        <fullName evidence="1">anthranilate synthase</fullName>
        <ecNumber evidence="1">4.1.3.27</ecNumber>
    </recommendedName>
</protein>
<dbReference type="Gene3D" id="3.60.120.10">
    <property type="entry name" value="Anthranilate synthase"/>
    <property type="match status" value="1"/>
</dbReference>
<name>A0ABS3V2D2_9ACTN</name>
<sequence>MPFDDGRFARLMDQVLGAEPPAFALLHRPEAVGGRVELLVGDVGCVRTLADLPLPRLTGPGQPRHDLLAMVPYRQLTETGFECHDDGAPLVAMTIREQAVGSVAATSRLLPDGVIDLGTPQFDIGDDEYAEIVRRVLVNEIGHGTGANFVIKRTLTAPLRSSPVQTALTVFNRLLADERGTYWTFVIHTGSRTFVGATPERHLSLFDGTAMMNPISGTLRYRPGGPALSEVLDFLADRKETGELYMVLDEELKTMARVTDRGGRVVGPFLKEMGNLAHTEYLIEGSTSLDVRDALRETMFAPTVTGSPVANACRVIRRYEPDGRGYYSGVAALFSRDVNGGRSLDSAILLRTVEIVDSRLRITVGATLVRDSDPRLEVLETHAKAQGVLRGLGVAPGPDRTASARSSLAGHPAVQAALAARNTDLARFWFDDRDGRTGVPQVAQLAGRRAVIVDAEDSFTAMLAHQLREFGLQVTLCGATEPFPREEADLVVMGPGPGDPNNRDDVRIDRLHTRIRDLLHAGTPFLAVCLSHQVLGSLLGLDLVRRRRPNQGVQRDIEFFGRRVRVGFYNTFAVRSADDHLWPAGVGPVAVSRDPRTGEVHGFVGSHFRSVQFHPESVLSTDGTSILAEMATSVLSGSVHELAAVDTSRG</sequence>
<comment type="caution">
    <text evidence="7">The sequence shown here is derived from an EMBL/GenBank/DDBJ whole genome shotgun (WGS) entry which is preliminary data.</text>
</comment>
<dbReference type="SUPFAM" id="SSF56322">
    <property type="entry name" value="ADC synthase"/>
    <property type="match status" value="1"/>
</dbReference>
<evidence type="ECO:0000313" key="8">
    <source>
        <dbReference type="Proteomes" id="UP000671399"/>
    </source>
</evidence>
<evidence type="ECO:0000313" key="7">
    <source>
        <dbReference type="EMBL" id="MBO4159744.1"/>
    </source>
</evidence>
<keyword evidence="3" id="KW-0456">Lyase</keyword>
<comment type="catalytic activity">
    <reaction evidence="4">
        <text>chorismate + L-glutamine = anthranilate + pyruvate + L-glutamate + H(+)</text>
        <dbReference type="Rhea" id="RHEA:21732"/>
        <dbReference type="ChEBI" id="CHEBI:15361"/>
        <dbReference type="ChEBI" id="CHEBI:15378"/>
        <dbReference type="ChEBI" id="CHEBI:16567"/>
        <dbReference type="ChEBI" id="CHEBI:29748"/>
        <dbReference type="ChEBI" id="CHEBI:29985"/>
        <dbReference type="ChEBI" id="CHEBI:58359"/>
        <dbReference type="EC" id="4.1.3.27"/>
    </reaction>
</comment>
<accession>A0ABS3V2D2</accession>
<evidence type="ECO:0000259" key="5">
    <source>
        <dbReference type="Pfam" id="PF00117"/>
    </source>
</evidence>
<dbReference type="Gene3D" id="3.40.50.880">
    <property type="match status" value="1"/>
</dbReference>
<dbReference type="PANTHER" id="PTHR11236:SF49">
    <property type="entry name" value="ANTHRANILATE SYNTHASE COMPONENT 1"/>
    <property type="match status" value="1"/>
</dbReference>
<dbReference type="PROSITE" id="PS51273">
    <property type="entry name" value="GATASE_TYPE_1"/>
    <property type="match status" value="1"/>
</dbReference>